<keyword evidence="3" id="KW-1015">Disulfide bond</keyword>
<evidence type="ECO:0000256" key="5">
    <source>
        <dbReference type="SAM" id="SignalP"/>
    </source>
</evidence>
<feature type="domain" description="Bifunctional inhibitor/plant lipid transfer protein/seed storage helical" evidence="6">
    <location>
        <begin position="22"/>
        <end position="106"/>
    </location>
</feature>
<dbReference type="PANTHER" id="PTHR33044">
    <property type="entry name" value="BIFUNCTIONAL INHIBITOR/LIPID-TRANSFER PROTEIN/SEED STORAGE 2S ALBUMIN SUPERFAMILY PROTEIN-RELATED"/>
    <property type="match status" value="1"/>
</dbReference>
<dbReference type="AlphaFoldDB" id="A0A8K0I183"/>
<evidence type="ECO:0000313" key="8">
    <source>
        <dbReference type="Proteomes" id="UP000797356"/>
    </source>
</evidence>
<evidence type="ECO:0000259" key="6">
    <source>
        <dbReference type="Pfam" id="PF14368"/>
    </source>
</evidence>
<dbReference type="SUPFAM" id="SSF47699">
    <property type="entry name" value="Bifunctional inhibitor/lipid-transfer protein/seed storage 2S albumin"/>
    <property type="match status" value="1"/>
</dbReference>
<feature type="chain" id="PRO_5035429746" description="Bifunctional inhibitor/plant lipid transfer protein/seed storage helical domain-containing protein" evidence="5">
    <location>
        <begin position="25"/>
        <end position="163"/>
    </location>
</feature>
<proteinExistence type="inferred from homology"/>
<feature type="signal peptide" evidence="5">
    <location>
        <begin position="1"/>
        <end position="24"/>
    </location>
</feature>
<evidence type="ECO:0000256" key="2">
    <source>
        <dbReference type="ARBA" id="ARBA00022729"/>
    </source>
</evidence>
<dbReference type="EMBL" id="CM017874">
    <property type="protein sequence ID" value="KAG1333997.1"/>
    <property type="molecule type" value="Genomic_DNA"/>
</dbReference>
<accession>A0A8K0I183</accession>
<name>A0A8K0I183_COCNU</name>
<dbReference type="CDD" id="cd00010">
    <property type="entry name" value="AAI_LTSS"/>
    <property type="match status" value="1"/>
</dbReference>
<dbReference type="OrthoDB" id="10402110at2759"/>
<comment type="caution">
    <text evidence="7">The sequence shown here is derived from an EMBL/GenBank/DDBJ whole genome shotgun (WGS) entry which is preliminary data.</text>
</comment>
<reference evidence="7" key="2">
    <citation type="submission" date="2019-07" db="EMBL/GenBank/DDBJ databases">
        <authorList>
            <person name="Yang Y."/>
            <person name="Bocs S."/>
            <person name="Baudouin L."/>
        </authorList>
    </citation>
    <scope>NUCLEOTIDE SEQUENCE</scope>
    <source>
        <tissue evidence="7">Spear leaf of Hainan Tall coconut</tissue>
    </source>
</reference>
<evidence type="ECO:0000256" key="1">
    <source>
        <dbReference type="ARBA" id="ARBA00009748"/>
    </source>
</evidence>
<gene>
    <name evidence="7" type="ORF">COCNU_03G001160</name>
</gene>
<protein>
    <recommendedName>
        <fullName evidence="6">Bifunctional inhibitor/plant lipid transfer protein/seed storage helical domain-containing protein</fullName>
    </recommendedName>
</protein>
<comment type="similarity">
    <text evidence="1">Belongs to the plant LTP family.</text>
</comment>
<evidence type="ECO:0000313" key="7">
    <source>
        <dbReference type="EMBL" id="KAG1333997.1"/>
    </source>
</evidence>
<dbReference type="Proteomes" id="UP000797356">
    <property type="component" value="Chromosome 3"/>
</dbReference>
<evidence type="ECO:0000256" key="3">
    <source>
        <dbReference type="ARBA" id="ARBA00023157"/>
    </source>
</evidence>
<keyword evidence="2 5" id="KW-0732">Signal</keyword>
<organism evidence="7 8">
    <name type="scientific">Cocos nucifera</name>
    <name type="common">Coconut palm</name>
    <dbReference type="NCBI Taxonomy" id="13894"/>
    <lineage>
        <taxon>Eukaryota</taxon>
        <taxon>Viridiplantae</taxon>
        <taxon>Streptophyta</taxon>
        <taxon>Embryophyta</taxon>
        <taxon>Tracheophyta</taxon>
        <taxon>Spermatophyta</taxon>
        <taxon>Magnoliopsida</taxon>
        <taxon>Liliopsida</taxon>
        <taxon>Arecaceae</taxon>
        <taxon>Arecoideae</taxon>
        <taxon>Cocoseae</taxon>
        <taxon>Attaleinae</taxon>
        <taxon>Cocos</taxon>
    </lineage>
</organism>
<dbReference type="InterPro" id="IPR036312">
    <property type="entry name" value="Bifun_inhib/LTP/seed_sf"/>
</dbReference>
<dbReference type="InterPro" id="IPR016140">
    <property type="entry name" value="Bifunc_inhib/LTP/seed_store"/>
</dbReference>
<reference evidence="7" key="1">
    <citation type="journal article" date="2017" name="Gigascience">
        <title>The genome draft of coconut (Cocos nucifera).</title>
        <authorList>
            <person name="Xiao Y."/>
            <person name="Xu P."/>
            <person name="Fan H."/>
            <person name="Baudouin L."/>
            <person name="Xia W."/>
            <person name="Bocs S."/>
            <person name="Xu J."/>
            <person name="Li Q."/>
            <person name="Guo A."/>
            <person name="Zhou L."/>
            <person name="Li J."/>
            <person name="Wu Y."/>
            <person name="Ma Z."/>
            <person name="Armero A."/>
            <person name="Issali A.E."/>
            <person name="Liu N."/>
            <person name="Peng M."/>
            <person name="Yang Y."/>
        </authorList>
    </citation>
    <scope>NUCLEOTIDE SEQUENCE</scope>
    <source>
        <tissue evidence="7">Spear leaf of Hainan Tall coconut</tissue>
    </source>
</reference>
<keyword evidence="4" id="KW-0325">Glycoprotein</keyword>
<dbReference type="Pfam" id="PF14368">
    <property type="entry name" value="LTP_2"/>
    <property type="match status" value="1"/>
</dbReference>
<sequence length="163" mass="17286">MWRSSFLLPLILVLLLLPVALVGSSPSNLSVCAVANLSPCRSFIMGVASRPSALCCKRLVVAMRSANPNCLCSILRDGFSSVAVNEAQALALAGACKLRPHPVRRCFDGFRTTKTPTKYPKGIPANSSHVPHTDGFCPGCRNGSIDDPGSLIPIPPSQHPLKP</sequence>
<dbReference type="InterPro" id="IPR043325">
    <property type="entry name" value="LTSS"/>
</dbReference>
<evidence type="ECO:0000256" key="4">
    <source>
        <dbReference type="ARBA" id="ARBA00023180"/>
    </source>
</evidence>
<keyword evidence="8" id="KW-1185">Reference proteome</keyword>
<dbReference type="Gene3D" id="1.10.110.10">
    <property type="entry name" value="Plant lipid-transfer and hydrophobic proteins"/>
    <property type="match status" value="1"/>
</dbReference>